<keyword evidence="4 5" id="KW-0472">Membrane</keyword>
<feature type="transmembrane region" description="Helical" evidence="5">
    <location>
        <begin position="664"/>
        <end position="682"/>
    </location>
</feature>
<evidence type="ECO:0000256" key="5">
    <source>
        <dbReference type="SAM" id="Phobius"/>
    </source>
</evidence>
<name>A0A6I4P2F2_9MICO</name>
<gene>
    <name evidence="6" type="ORF">GB864_06820</name>
</gene>
<dbReference type="EMBL" id="WSTA01000022">
    <property type="protein sequence ID" value="MWB98259.1"/>
    <property type="molecule type" value="Genomic_DNA"/>
</dbReference>
<feature type="transmembrane region" description="Helical" evidence="5">
    <location>
        <begin position="574"/>
        <end position="596"/>
    </location>
</feature>
<evidence type="ECO:0000256" key="1">
    <source>
        <dbReference type="ARBA" id="ARBA00004141"/>
    </source>
</evidence>
<dbReference type="Proteomes" id="UP000438182">
    <property type="component" value="Unassembled WGS sequence"/>
</dbReference>
<dbReference type="RefSeq" id="WP_160423599.1">
    <property type="nucleotide sequence ID" value="NZ_WSTA01000022.1"/>
</dbReference>
<keyword evidence="7" id="KW-1185">Reference proteome</keyword>
<sequence>MNPRFERLLGRTPGGRRGRLIALLALVLLVPLAVAGFVSGALGGAGTTQRIPAIVVNNDVMQTTTDADGNETPVLAGRLLVTELTGASDDEAAGFDWTISNDAGAAEALEDGTAYAVLTIPADFSESVLSMSGAEPQRADLSIRTDDAHGYLAGSVVQSIGTSMTAAFGQQLTETYLQGFYGNLAALGGQLGDAADGAAQLSSGVTQVADGLGQLADGAVQSADGADALSSGATQLSGGISQYTDGVDRLSAGLSAYAPGVAEYTGGVDGIAAGLAQLDAGVNDPATGGLDALSSGVEQYTGTINGGLAQVETYVGPAADEFDAWIAANRDLVAEYPELQEIADQVAAARTGVDQLQAAGTTLATQTRSTLGGVKGAVSQLSGGLAEVSAGSPGIRDGVAAFAAGAGQLASGSVALESGASGLAGGTAELAGGLDTLATGAQDAADGAGELEGGATQLADGLADGAESAKALDSLNDETAAVLADPVGATTERDNEIGSLGEVIGMLFVPVGLWLGALALVLAYRPVTAAALASTASTGRIAGRALLRAGLVGLGQAVVVTALLHLAMGVPWSAVGATLPFAMLTALSFTALHVLLRTALGKFGLIASLLLVTVQLTSAGGLYPIEIVSGPFQAISPLLPLTWGVAGMQAIIAGTGGAAVAGPALVLVLFGAIGAVGTLLAVSRQRGIRSLAFAPLAE</sequence>
<feature type="transmembrane region" description="Helical" evidence="5">
    <location>
        <begin position="503"/>
        <end position="524"/>
    </location>
</feature>
<organism evidence="6 7">
    <name type="scientific">Agromyces seonyuensis</name>
    <dbReference type="NCBI Taxonomy" id="2662446"/>
    <lineage>
        <taxon>Bacteria</taxon>
        <taxon>Bacillati</taxon>
        <taxon>Actinomycetota</taxon>
        <taxon>Actinomycetes</taxon>
        <taxon>Micrococcales</taxon>
        <taxon>Microbacteriaceae</taxon>
        <taxon>Agromyces</taxon>
    </lineage>
</organism>
<evidence type="ECO:0000256" key="3">
    <source>
        <dbReference type="ARBA" id="ARBA00022989"/>
    </source>
</evidence>
<dbReference type="NCBIfam" id="TIGR03062">
    <property type="entry name" value="pip_yhgE_Cterm"/>
    <property type="match status" value="1"/>
</dbReference>
<dbReference type="InterPro" id="IPR017500">
    <property type="entry name" value="Phage_infect_YhgE_N"/>
</dbReference>
<dbReference type="NCBIfam" id="TIGR03057">
    <property type="entry name" value="xxxLxxG_by_4"/>
    <property type="match status" value="3"/>
</dbReference>
<evidence type="ECO:0000256" key="4">
    <source>
        <dbReference type="ARBA" id="ARBA00023136"/>
    </source>
</evidence>
<reference evidence="6 7" key="1">
    <citation type="submission" date="2019-12" db="EMBL/GenBank/DDBJ databases">
        <authorList>
            <person name="Kim Y.S."/>
        </authorList>
    </citation>
    <scope>NUCLEOTIDE SEQUENCE [LARGE SCALE GENOMIC DNA]</scope>
    <source>
        <strain evidence="6 7">MMS17-SY077</strain>
    </source>
</reference>
<evidence type="ECO:0000313" key="6">
    <source>
        <dbReference type="EMBL" id="MWB98259.1"/>
    </source>
</evidence>
<protein>
    <submittedName>
        <fullName evidence="6">YhgE/Pip domain-containing protein</fullName>
    </submittedName>
</protein>
<dbReference type="PANTHER" id="PTHR43077:SF5">
    <property type="entry name" value="PHAGE INFECTION PROTEIN"/>
    <property type="match status" value="1"/>
</dbReference>
<dbReference type="InterPro" id="IPR023908">
    <property type="entry name" value="xxxLxxG_rpt"/>
</dbReference>
<dbReference type="Gene3D" id="3.40.1710.10">
    <property type="entry name" value="abc type-2 transporter like domain"/>
    <property type="match status" value="1"/>
</dbReference>
<evidence type="ECO:0000313" key="7">
    <source>
        <dbReference type="Proteomes" id="UP000438182"/>
    </source>
</evidence>
<dbReference type="PANTHER" id="PTHR43077">
    <property type="entry name" value="TRANSPORT PERMEASE YVFS-RELATED"/>
    <property type="match status" value="1"/>
</dbReference>
<dbReference type="GO" id="GO:0016020">
    <property type="term" value="C:membrane"/>
    <property type="evidence" value="ECO:0007669"/>
    <property type="project" value="UniProtKB-SubCell"/>
</dbReference>
<keyword evidence="2 5" id="KW-0812">Transmembrane</keyword>
<feature type="transmembrane region" description="Helical" evidence="5">
    <location>
        <begin position="603"/>
        <end position="623"/>
    </location>
</feature>
<comment type="caution">
    <text evidence="6">The sequence shown here is derived from an EMBL/GenBank/DDBJ whole genome shotgun (WGS) entry which is preliminary data.</text>
</comment>
<dbReference type="InterPro" id="IPR017501">
    <property type="entry name" value="Phage_infect_YhgE_C"/>
</dbReference>
<accession>A0A6I4P2F2</accession>
<feature type="transmembrane region" description="Helical" evidence="5">
    <location>
        <begin position="545"/>
        <end position="568"/>
    </location>
</feature>
<dbReference type="NCBIfam" id="TIGR03061">
    <property type="entry name" value="pip_yhgE_Nterm"/>
    <property type="match status" value="1"/>
</dbReference>
<dbReference type="InterPro" id="IPR051328">
    <property type="entry name" value="T7SS_ABC-Transporter"/>
</dbReference>
<evidence type="ECO:0000256" key="2">
    <source>
        <dbReference type="ARBA" id="ARBA00022692"/>
    </source>
</evidence>
<dbReference type="SUPFAM" id="SSF58104">
    <property type="entry name" value="Methyl-accepting chemotaxis protein (MCP) signaling domain"/>
    <property type="match status" value="1"/>
</dbReference>
<comment type="subcellular location">
    <subcellularLocation>
        <location evidence="1">Membrane</location>
        <topology evidence="1">Multi-pass membrane protein</topology>
    </subcellularLocation>
</comment>
<proteinExistence type="predicted"/>
<dbReference type="AlphaFoldDB" id="A0A6I4P2F2"/>
<keyword evidence="3 5" id="KW-1133">Transmembrane helix</keyword>